<dbReference type="InterPro" id="IPR029069">
    <property type="entry name" value="HotDog_dom_sf"/>
</dbReference>
<dbReference type="RefSeq" id="WP_362918299.1">
    <property type="nucleotide sequence ID" value="NZ_JBHSBC010000041.1"/>
</dbReference>
<dbReference type="GO" id="GO:0016829">
    <property type="term" value="F:lyase activity"/>
    <property type="evidence" value="ECO:0007669"/>
    <property type="project" value="UniProtKB-KW"/>
</dbReference>
<dbReference type="InterPro" id="IPR054545">
    <property type="entry name" value="ApeI-like"/>
</dbReference>
<feature type="domain" description="ApeI dehydratase-like" evidence="1">
    <location>
        <begin position="17"/>
        <end position="92"/>
    </location>
</feature>
<evidence type="ECO:0000313" key="3">
    <source>
        <dbReference type="Proteomes" id="UP001595698"/>
    </source>
</evidence>
<dbReference type="Gene3D" id="3.10.129.10">
    <property type="entry name" value="Hotdog Thioesterase"/>
    <property type="match status" value="1"/>
</dbReference>
<gene>
    <name evidence="2" type="ORF">ACFOYY_33655</name>
</gene>
<dbReference type="Pfam" id="PF22818">
    <property type="entry name" value="ApeI-like"/>
    <property type="match status" value="1"/>
</dbReference>
<comment type="caution">
    <text evidence="2">The sequence shown here is derived from an EMBL/GenBank/DDBJ whole genome shotgun (WGS) entry which is preliminary data.</text>
</comment>
<dbReference type="Proteomes" id="UP001595698">
    <property type="component" value="Unassembled WGS sequence"/>
</dbReference>
<protein>
    <submittedName>
        <fullName evidence="2">3-hydroxyacyl-ACP dehydratase FabZ family protein</fullName>
        <ecNumber evidence="2">4.2.1.-</ecNumber>
    </submittedName>
</protein>
<keyword evidence="3" id="KW-1185">Reference proteome</keyword>
<dbReference type="EC" id="4.2.1.-" evidence="2"/>
<dbReference type="SUPFAM" id="SSF54637">
    <property type="entry name" value="Thioesterase/thiol ester dehydrase-isomerase"/>
    <property type="match status" value="1"/>
</dbReference>
<sequence>MSRPAALTTSAVRVGADGDTITATVVVDPDEPMFAGHYPGFPVFPAVGMLEFVDRALRASFGADLTLSEIVSARFLSPVLPGDELTVRATPRDGDYTVVVGTERGESARLRLRYREAA</sequence>
<evidence type="ECO:0000259" key="1">
    <source>
        <dbReference type="Pfam" id="PF22818"/>
    </source>
</evidence>
<keyword evidence="2" id="KW-0456">Lyase</keyword>
<dbReference type="EMBL" id="JBHSBC010000041">
    <property type="protein sequence ID" value="MFC3985115.1"/>
    <property type="molecule type" value="Genomic_DNA"/>
</dbReference>
<accession>A0ABV8FBQ7</accession>
<reference evidence="3" key="1">
    <citation type="journal article" date="2019" name="Int. J. Syst. Evol. Microbiol.">
        <title>The Global Catalogue of Microorganisms (GCM) 10K type strain sequencing project: providing services to taxonomists for standard genome sequencing and annotation.</title>
        <authorList>
            <consortium name="The Broad Institute Genomics Platform"/>
            <consortium name="The Broad Institute Genome Sequencing Center for Infectious Disease"/>
            <person name="Wu L."/>
            <person name="Ma J."/>
        </authorList>
    </citation>
    <scope>NUCLEOTIDE SEQUENCE [LARGE SCALE GENOMIC DNA]</scope>
    <source>
        <strain evidence="3">TBRC 7912</strain>
    </source>
</reference>
<proteinExistence type="predicted"/>
<name>A0ABV8FBQ7_9ACTN</name>
<evidence type="ECO:0000313" key="2">
    <source>
        <dbReference type="EMBL" id="MFC3985115.1"/>
    </source>
</evidence>
<organism evidence="2 3">
    <name type="scientific">Streptosporangium jomthongense</name>
    <dbReference type="NCBI Taxonomy" id="1193683"/>
    <lineage>
        <taxon>Bacteria</taxon>
        <taxon>Bacillati</taxon>
        <taxon>Actinomycetota</taxon>
        <taxon>Actinomycetes</taxon>
        <taxon>Streptosporangiales</taxon>
        <taxon>Streptosporangiaceae</taxon>
        <taxon>Streptosporangium</taxon>
    </lineage>
</organism>